<evidence type="ECO:0000256" key="4">
    <source>
        <dbReference type="PROSITE-ProRule" id="PRU00473"/>
    </source>
</evidence>
<name>A0ABS8EKK2_9FLAO</name>
<dbReference type="PANTHER" id="PTHR30329">
    <property type="entry name" value="STATOR ELEMENT OF FLAGELLAR MOTOR COMPLEX"/>
    <property type="match status" value="1"/>
</dbReference>
<evidence type="ECO:0000256" key="2">
    <source>
        <dbReference type="ARBA" id="ARBA00023136"/>
    </source>
</evidence>
<evidence type="ECO:0000259" key="5">
    <source>
        <dbReference type="PROSITE" id="PS51123"/>
    </source>
</evidence>
<accession>A0ABS8EKK2</accession>
<keyword evidence="3" id="KW-0998">Cell outer membrane</keyword>
<dbReference type="Pfam" id="PF00691">
    <property type="entry name" value="OmpA"/>
    <property type="match status" value="1"/>
</dbReference>
<proteinExistence type="predicted"/>
<dbReference type="CDD" id="cd07185">
    <property type="entry name" value="OmpA_C-like"/>
    <property type="match status" value="1"/>
</dbReference>
<dbReference type="EMBL" id="JAFMPT010000002">
    <property type="protein sequence ID" value="MCC1483367.1"/>
    <property type="molecule type" value="Genomic_DNA"/>
</dbReference>
<dbReference type="RefSeq" id="WP_227475816.1">
    <property type="nucleotide sequence ID" value="NZ_JAFMPT010000002.1"/>
</dbReference>
<dbReference type="InterPro" id="IPR006665">
    <property type="entry name" value="OmpA-like"/>
</dbReference>
<comment type="subcellular location">
    <subcellularLocation>
        <location evidence="1">Cell outer membrane</location>
    </subcellularLocation>
</comment>
<sequence length="391" mass="45375">MHKFTLLIFLTIIGAQIIYSQNLVSNPSFEDYNKCPWIIGKFSGNVNYWSTPNLGTTDFFSTCSKSVGINNYNGYQSPKDGHTYAGFYLFSPDDYREYIQGRFTKQLEAGKRYRIKFHISLADKSTHTLKTISVLFTENLLGFVKLKSENNNSILTSKSSNYNVYRHISKKYIKPNKYTKGEFQLNDIASKSFYDDKVNWIEISTEFTANGFENYFTIGNFKPNNKTTKRELLRTTKVKHQFSYYYIDNISVELLKKEEVKEPEAIEERPTPEVIKTNTVYIFKNVLFNFDKAELLDISVKELNQLYQYLNNNLDLSIEIYGHTDNIGTQKRNEELSHQRAKAVADYLILQGLDKARIKSFGFGSSKSISGNETEQGRQQNRRVEFKIIDD</sequence>
<keyword evidence="2 4" id="KW-0472">Membrane</keyword>
<gene>
    <name evidence="6" type="ORF">J1C55_02080</name>
</gene>
<organism evidence="6 7">
    <name type="scientific">Winogradskyella immobilis</name>
    <dbReference type="NCBI Taxonomy" id="2816852"/>
    <lineage>
        <taxon>Bacteria</taxon>
        <taxon>Pseudomonadati</taxon>
        <taxon>Bacteroidota</taxon>
        <taxon>Flavobacteriia</taxon>
        <taxon>Flavobacteriales</taxon>
        <taxon>Flavobacteriaceae</taxon>
        <taxon>Winogradskyella</taxon>
    </lineage>
</organism>
<dbReference type="InterPro" id="IPR050330">
    <property type="entry name" value="Bact_OuterMem_StrucFunc"/>
</dbReference>
<evidence type="ECO:0000313" key="6">
    <source>
        <dbReference type="EMBL" id="MCC1483367.1"/>
    </source>
</evidence>
<dbReference type="Proteomes" id="UP000778797">
    <property type="component" value="Unassembled WGS sequence"/>
</dbReference>
<feature type="domain" description="OmpA-like" evidence="5">
    <location>
        <begin position="275"/>
        <end position="391"/>
    </location>
</feature>
<dbReference type="PANTHER" id="PTHR30329:SF21">
    <property type="entry name" value="LIPOPROTEIN YIAD-RELATED"/>
    <property type="match status" value="1"/>
</dbReference>
<reference evidence="7" key="1">
    <citation type="submission" date="2021-03" db="EMBL/GenBank/DDBJ databases">
        <title>Genome of Cognatishimia sp. F0-27.</title>
        <authorList>
            <person name="Ping X."/>
        </authorList>
    </citation>
    <scope>NUCLEOTIDE SEQUENCE [LARGE SCALE GENOMIC DNA]</scope>
    <source>
        <strain evidence="7">E313</strain>
    </source>
</reference>
<dbReference type="InterPro" id="IPR006664">
    <property type="entry name" value="OMP_bac"/>
</dbReference>
<dbReference type="PRINTS" id="PR01021">
    <property type="entry name" value="OMPADOMAIN"/>
</dbReference>
<keyword evidence="7" id="KW-1185">Reference proteome</keyword>
<evidence type="ECO:0000256" key="3">
    <source>
        <dbReference type="ARBA" id="ARBA00023237"/>
    </source>
</evidence>
<dbReference type="InterPro" id="IPR036737">
    <property type="entry name" value="OmpA-like_sf"/>
</dbReference>
<protein>
    <submittedName>
        <fullName evidence="6">OmpA family protein</fullName>
    </submittedName>
</protein>
<comment type="caution">
    <text evidence="6">The sequence shown here is derived from an EMBL/GenBank/DDBJ whole genome shotgun (WGS) entry which is preliminary data.</text>
</comment>
<reference evidence="7" key="2">
    <citation type="submission" date="2023-07" db="EMBL/GenBank/DDBJ databases">
        <title>Genome of Winogradskyella sp. E313.</title>
        <authorList>
            <person name="Zhou Y."/>
        </authorList>
    </citation>
    <scope>NUCLEOTIDE SEQUENCE [LARGE SCALE GENOMIC DNA]</scope>
    <source>
        <strain evidence="7">E313</strain>
    </source>
</reference>
<dbReference type="PROSITE" id="PS51123">
    <property type="entry name" value="OMPA_2"/>
    <property type="match status" value="1"/>
</dbReference>
<evidence type="ECO:0000256" key="1">
    <source>
        <dbReference type="ARBA" id="ARBA00004442"/>
    </source>
</evidence>
<dbReference type="SUPFAM" id="SSF103088">
    <property type="entry name" value="OmpA-like"/>
    <property type="match status" value="1"/>
</dbReference>
<evidence type="ECO:0000313" key="7">
    <source>
        <dbReference type="Proteomes" id="UP000778797"/>
    </source>
</evidence>
<dbReference type="Gene3D" id="3.30.1330.60">
    <property type="entry name" value="OmpA-like domain"/>
    <property type="match status" value="1"/>
</dbReference>